<reference evidence="3 4" key="1">
    <citation type="submission" date="2019-02" db="EMBL/GenBank/DDBJ databases">
        <title>Genomic Encyclopedia of Archaeal and Bacterial Type Strains, Phase II (KMG-II): from individual species to whole genera.</title>
        <authorList>
            <person name="Goeker M."/>
        </authorList>
    </citation>
    <scope>NUCLEOTIDE SEQUENCE [LARGE SCALE GENOMIC DNA]</scope>
    <source>
        <strain evidence="3 4">DSM 18101</strain>
    </source>
</reference>
<dbReference type="RefSeq" id="WP_242618172.1">
    <property type="nucleotide sequence ID" value="NZ_SHKW01000001.1"/>
</dbReference>
<sequence length="210" mass="21663">MRIKALSRFIFALAVTCFSVSTAKADSLFTGSQTGFCCFDVNLHQVDSTDMQVTVSLTNGAQYFVSSGSGNHPGFAFNLAGDPTISITSISGPWTLSDVNLSSTGTNGPSLGTFDYFIDNPGPGASKHNDGPLVFTIHDASGITFSDFIANGSGYYFAADIMNAAGNTGLSGINTRGSTPPAVPEPSSLALLGTGILGAAGCLRRRLLNS</sequence>
<feature type="domain" description="Ice-binding protein C-terminal" evidence="2">
    <location>
        <begin position="182"/>
        <end position="205"/>
    </location>
</feature>
<dbReference type="Pfam" id="PF07589">
    <property type="entry name" value="PEP-CTERM"/>
    <property type="match status" value="1"/>
</dbReference>
<feature type="signal peptide" evidence="1">
    <location>
        <begin position="1"/>
        <end position="25"/>
    </location>
</feature>
<dbReference type="InterPro" id="IPR013424">
    <property type="entry name" value="Ice-binding_C"/>
</dbReference>
<gene>
    <name evidence="3" type="ORF">BDD14_5073</name>
</gene>
<protein>
    <submittedName>
        <fullName evidence="3">Putative secreted protein with PEP-CTERM sorting signal</fullName>
    </submittedName>
</protein>
<dbReference type="Proteomes" id="UP000292958">
    <property type="component" value="Unassembled WGS sequence"/>
</dbReference>
<keyword evidence="1" id="KW-0732">Signal</keyword>
<accession>A0A4Q7Z0Q2</accession>
<evidence type="ECO:0000256" key="1">
    <source>
        <dbReference type="SAM" id="SignalP"/>
    </source>
</evidence>
<evidence type="ECO:0000259" key="2">
    <source>
        <dbReference type="Pfam" id="PF07589"/>
    </source>
</evidence>
<dbReference type="AlphaFoldDB" id="A0A4Q7Z0Q2"/>
<comment type="caution">
    <text evidence="3">The sequence shown here is derived from an EMBL/GenBank/DDBJ whole genome shotgun (WGS) entry which is preliminary data.</text>
</comment>
<name>A0A4Q7Z0Q2_9BACT</name>
<dbReference type="NCBIfam" id="TIGR02595">
    <property type="entry name" value="PEP_CTERM"/>
    <property type="match status" value="1"/>
</dbReference>
<proteinExistence type="predicted"/>
<evidence type="ECO:0000313" key="4">
    <source>
        <dbReference type="Proteomes" id="UP000292958"/>
    </source>
</evidence>
<evidence type="ECO:0000313" key="3">
    <source>
        <dbReference type="EMBL" id="RZU43414.1"/>
    </source>
</evidence>
<keyword evidence="4" id="KW-1185">Reference proteome</keyword>
<dbReference type="EMBL" id="SHKW01000001">
    <property type="protein sequence ID" value="RZU43414.1"/>
    <property type="molecule type" value="Genomic_DNA"/>
</dbReference>
<organism evidence="3 4">
    <name type="scientific">Edaphobacter modestus</name>
    <dbReference type="NCBI Taxonomy" id="388466"/>
    <lineage>
        <taxon>Bacteria</taxon>
        <taxon>Pseudomonadati</taxon>
        <taxon>Acidobacteriota</taxon>
        <taxon>Terriglobia</taxon>
        <taxon>Terriglobales</taxon>
        <taxon>Acidobacteriaceae</taxon>
        <taxon>Edaphobacter</taxon>
    </lineage>
</organism>
<feature type="chain" id="PRO_5020735876" evidence="1">
    <location>
        <begin position="26"/>
        <end position="210"/>
    </location>
</feature>